<sequence length="114" mass="12817">MAERVENSPPVESSTSSDKYQEEISRLKRELAQAKFLQTLSLQQTPSRPVPRFSLNQGSPLPLSANATPGTPKPIVYVGKSREPKRCLGRPFTSCRRSKRSEIETSSIPNRRDF</sequence>
<dbReference type="EMBL" id="JAZGQO010000007">
    <property type="protein sequence ID" value="KAK6183679.1"/>
    <property type="molecule type" value="Genomic_DNA"/>
</dbReference>
<comment type="caution">
    <text evidence="2">The sequence shown here is derived from an EMBL/GenBank/DDBJ whole genome shotgun (WGS) entry which is preliminary data.</text>
</comment>
<dbReference type="AlphaFoldDB" id="A0AAN8K3E9"/>
<reference evidence="2 3" key="1">
    <citation type="submission" date="2024-01" db="EMBL/GenBank/DDBJ databases">
        <title>The genome of the rayed Mediterranean limpet Patella caerulea (Linnaeus, 1758).</title>
        <authorList>
            <person name="Anh-Thu Weber A."/>
            <person name="Halstead-Nussloch G."/>
        </authorList>
    </citation>
    <scope>NUCLEOTIDE SEQUENCE [LARGE SCALE GENOMIC DNA]</scope>
    <source>
        <strain evidence="2">AATW-2023a</strain>
        <tissue evidence="2">Whole specimen</tissue>
    </source>
</reference>
<dbReference type="Proteomes" id="UP001347796">
    <property type="component" value="Unassembled WGS sequence"/>
</dbReference>
<name>A0AAN8K3E9_PATCE</name>
<feature type="compositionally biased region" description="Polar residues" evidence="1">
    <location>
        <begin position="104"/>
        <end position="114"/>
    </location>
</feature>
<evidence type="ECO:0000313" key="3">
    <source>
        <dbReference type="Proteomes" id="UP001347796"/>
    </source>
</evidence>
<evidence type="ECO:0000313" key="2">
    <source>
        <dbReference type="EMBL" id="KAK6183679.1"/>
    </source>
</evidence>
<evidence type="ECO:0000256" key="1">
    <source>
        <dbReference type="SAM" id="MobiDB-lite"/>
    </source>
</evidence>
<keyword evidence="3" id="KW-1185">Reference proteome</keyword>
<feature type="compositionally biased region" description="Polar residues" evidence="1">
    <location>
        <begin position="54"/>
        <end position="69"/>
    </location>
</feature>
<feature type="region of interest" description="Disordered" evidence="1">
    <location>
        <begin position="40"/>
        <end position="114"/>
    </location>
</feature>
<gene>
    <name evidence="2" type="ORF">SNE40_011109</name>
</gene>
<organism evidence="2 3">
    <name type="scientific">Patella caerulea</name>
    <name type="common">Rayed Mediterranean limpet</name>
    <dbReference type="NCBI Taxonomy" id="87958"/>
    <lineage>
        <taxon>Eukaryota</taxon>
        <taxon>Metazoa</taxon>
        <taxon>Spiralia</taxon>
        <taxon>Lophotrochozoa</taxon>
        <taxon>Mollusca</taxon>
        <taxon>Gastropoda</taxon>
        <taxon>Patellogastropoda</taxon>
        <taxon>Patelloidea</taxon>
        <taxon>Patellidae</taxon>
        <taxon>Patella</taxon>
    </lineage>
</organism>
<proteinExistence type="predicted"/>
<accession>A0AAN8K3E9</accession>
<protein>
    <submittedName>
        <fullName evidence="2">Uncharacterized protein</fullName>
    </submittedName>
</protein>
<feature type="region of interest" description="Disordered" evidence="1">
    <location>
        <begin position="1"/>
        <end position="24"/>
    </location>
</feature>